<feature type="compositionally biased region" description="Basic and acidic residues" evidence="1">
    <location>
        <begin position="73"/>
        <end position="82"/>
    </location>
</feature>
<evidence type="ECO:0000313" key="3">
    <source>
        <dbReference type="Proteomes" id="UP000516437"/>
    </source>
</evidence>
<sequence>MTPPVNRLWAADLSPQQAKEQTISLNLKNQMQRAPIWSIKHIIHNPEQPAMPFFRVCRSFQEPHSRKYTSGEGGKRKQEPTKSNKRKKRTTSRDWSTSFFPNIKFVQRHIH</sequence>
<proteinExistence type="predicted"/>
<accession>A0A6A1WCE7</accession>
<keyword evidence="3" id="KW-1185">Reference proteome</keyword>
<protein>
    <submittedName>
        <fullName evidence="2">Uncharacterized protein</fullName>
    </submittedName>
</protein>
<comment type="caution">
    <text evidence="2">The sequence shown here is derived from an EMBL/GenBank/DDBJ whole genome shotgun (WGS) entry which is preliminary data.</text>
</comment>
<evidence type="ECO:0000313" key="2">
    <source>
        <dbReference type="EMBL" id="KAB1221358.1"/>
    </source>
</evidence>
<dbReference type="AlphaFoldDB" id="A0A6A1WCE7"/>
<reference evidence="2 3" key="1">
    <citation type="journal article" date="2019" name="Plant Biotechnol. J.">
        <title>The red bayberry genome and genetic basis of sex determination.</title>
        <authorList>
            <person name="Jia H.M."/>
            <person name="Jia H.J."/>
            <person name="Cai Q.L."/>
            <person name="Wang Y."/>
            <person name="Zhao H.B."/>
            <person name="Yang W.F."/>
            <person name="Wang G.Y."/>
            <person name="Li Y.H."/>
            <person name="Zhan D.L."/>
            <person name="Shen Y.T."/>
            <person name="Niu Q.F."/>
            <person name="Chang L."/>
            <person name="Qiu J."/>
            <person name="Zhao L."/>
            <person name="Xie H.B."/>
            <person name="Fu W.Y."/>
            <person name="Jin J."/>
            <person name="Li X.W."/>
            <person name="Jiao Y."/>
            <person name="Zhou C.C."/>
            <person name="Tu T."/>
            <person name="Chai C.Y."/>
            <person name="Gao J.L."/>
            <person name="Fan L.J."/>
            <person name="van de Weg E."/>
            <person name="Wang J.Y."/>
            <person name="Gao Z.S."/>
        </authorList>
    </citation>
    <scope>NUCLEOTIDE SEQUENCE [LARGE SCALE GENOMIC DNA]</scope>
    <source>
        <tissue evidence="2">Leaves</tissue>
    </source>
</reference>
<gene>
    <name evidence="2" type="ORF">CJ030_MR2G004058</name>
</gene>
<evidence type="ECO:0000256" key="1">
    <source>
        <dbReference type="SAM" id="MobiDB-lite"/>
    </source>
</evidence>
<organism evidence="2 3">
    <name type="scientific">Morella rubra</name>
    <name type="common">Chinese bayberry</name>
    <dbReference type="NCBI Taxonomy" id="262757"/>
    <lineage>
        <taxon>Eukaryota</taxon>
        <taxon>Viridiplantae</taxon>
        <taxon>Streptophyta</taxon>
        <taxon>Embryophyta</taxon>
        <taxon>Tracheophyta</taxon>
        <taxon>Spermatophyta</taxon>
        <taxon>Magnoliopsida</taxon>
        <taxon>eudicotyledons</taxon>
        <taxon>Gunneridae</taxon>
        <taxon>Pentapetalae</taxon>
        <taxon>rosids</taxon>
        <taxon>fabids</taxon>
        <taxon>Fagales</taxon>
        <taxon>Myricaceae</taxon>
        <taxon>Morella</taxon>
    </lineage>
</organism>
<feature type="region of interest" description="Disordered" evidence="1">
    <location>
        <begin position="64"/>
        <end position="95"/>
    </location>
</feature>
<dbReference type="EMBL" id="RXIC02000020">
    <property type="protein sequence ID" value="KAB1221358.1"/>
    <property type="molecule type" value="Genomic_DNA"/>
</dbReference>
<name>A0A6A1WCE7_9ROSI</name>
<dbReference type="Proteomes" id="UP000516437">
    <property type="component" value="Chromosome 2"/>
</dbReference>